<evidence type="ECO:0000313" key="2">
    <source>
        <dbReference type="EMBL" id="WSE29157.1"/>
    </source>
</evidence>
<evidence type="ECO:0000313" key="3">
    <source>
        <dbReference type="Proteomes" id="UP001330812"/>
    </source>
</evidence>
<sequence length="107" mass="11554">MAAGGFEGTPEQFTAAENNVTDVRVAMDQRLSQLQGEIEATRAGWDGDAAKAFNHVMQRFDESGKGLNKALQTIADLLQDAGSKYQRTEAEQNEIVSSFNKGFGVLG</sequence>
<dbReference type="Gene3D" id="1.10.287.1060">
    <property type="entry name" value="ESAT-6-like"/>
    <property type="match status" value="1"/>
</dbReference>
<accession>A0ABZ1I441</accession>
<organism evidence="2 3">
    <name type="scientific">Amycolatopsis rhabdoformis</name>
    <dbReference type="NCBI Taxonomy" id="1448059"/>
    <lineage>
        <taxon>Bacteria</taxon>
        <taxon>Bacillati</taxon>
        <taxon>Actinomycetota</taxon>
        <taxon>Actinomycetes</taxon>
        <taxon>Pseudonocardiales</taxon>
        <taxon>Pseudonocardiaceae</taxon>
        <taxon>Amycolatopsis</taxon>
    </lineage>
</organism>
<dbReference type="SUPFAM" id="SSF140453">
    <property type="entry name" value="EsxAB dimer-like"/>
    <property type="match status" value="1"/>
</dbReference>
<comment type="similarity">
    <text evidence="1">Belongs to the WXG100 family.</text>
</comment>
<dbReference type="RefSeq" id="WP_326568127.1">
    <property type="nucleotide sequence ID" value="NZ_CP142149.1"/>
</dbReference>
<keyword evidence="3" id="KW-1185">Reference proteome</keyword>
<reference evidence="2 3" key="1">
    <citation type="journal article" date="2015" name="Int. J. Syst. Evol. Microbiol.">
        <title>Amycolatopsis rhabdoformis sp. nov., an actinomycete isolated from a tropical forest soil.</title>
        <authorList>
            <person name="Souza W.R."/>
            <person name="Silva R.E."/>
            <person name="Goodfellow M."/>
            <person name="Busarakam K."/>
            <person name="Figueiro F.S."/>
            <person name="Ferreira D."/>
            <person name="Rodrigues-Filho E."/>
            <person name="Moraes L.A.B."/>
            <person name="Zucchi T.D."/>
        </authorList>
    </citation>
    <scope>NUCLEOTIDE SEQUENCE [LARGE SCALE GENOMIC DNA]</scope>
    <source>
        <strain evidence="2 3">NCIMB 14900</strain>
    </source>
</reference>
<proteinExistence type="inferred from homology"/>
<gene>
    <name evidence="2" type="ORF">VSH64_41150</name>
</gene>
<dbReference type="InterPro" id="IPR036689">
    <property type="entry name" value="ESAT-6-like_sf"/>
</dbReference>
<evidence type="ECO:0000256" key="1">
    <source>
        <dbReference type="RuleBase" id="RU362001"/>
    </source>
</evidence>
<dbReference type="EMBL" id="CP142149">
    <property type="protein sequence ID" value="WSE29157.1"/>
    <property type="molecule type" value="Genomic_DNA"/>
</dbReference>
<dbReference type="Pfam" id="PF06013">
    <property type="entry name" value="WXG100"/>
    <property type="match status" value="1"/>
</dbReference>
<dbReference type="InterPro" id="IPR010310">
    <property type="entry name" value="T7SS_ESAT-6-like"/>
</dbReference>
<dbReference type="Proteomes" id="UP001330812">
    <property type="component" value="Chromosome"/>
</dbReference>
<protein>
    <recommendedName>
        <fullName evidence="1">ESAT-6-like protein</fullName>
    </recommendedName>
</protein>
<dbReference type="NCBIfam" id="TIGR03930">
    <property type="entry name" value="WXG100_ESAT6"/>
    <property type="match status" value="1"/>
</dbReference>
<name>A0ABZ1I441_9PSEU</name>